<feature type="transmembrane region" description="Helical" evidence="10">
    <location>
        <begin position="71"/>
        <end position="93"/>
    </location>
</feature>
<dbReference type="PANTHER" id="PTHR10263">
    <property type="entry name" value="V-TYPE PROTON ATPASE PROTEOLIPID SUBUNIT"/>
    <property type="match status" value="1"/>
</dbReference>
<dbReference type="AlphaFoldDB" id="A0A7S2FLW2"/>
<evidence type="ECO:0000256" key="8">
    <source>
        <dbReference type="ARBA" id="ARBA00023065"/>
    </source>
</evidence>
<evidence type="ECO:0000313" key="12">
    <source>
        <dbReference type="EMBL" id="CAD9399497.1"/>
    </source>
</evidence>
<evidence type="ECO:0000256" key="5">
    <source>
        <dbReference type="ARBA" id="ARBA00022692"/>
    </source>
</evidence>
<evidence type="ECO:0000256" key="1">
    <source>
        <dbReference type="ARBA" id="ARBA00002481"/>
    </source>
</evidence>
<keyword evidence="4 10" id="KW-0813">Transport</keyword>
<dbReference type="InterPro" id="IPR000245">
    <property type="entry name" value="ATPase_proteolipid_csu"/>
</dbReference>
<keyword evidence="5 10" id="KW-0812">Transmembrane</keyword>
<dbReference type="GO" id="GO:0046961">
    <property type="term" value="F:proton-transporting ATPase activity, rotational mechanism"/>
    <property type="evidence" value="ECO:0007669"/>
    <property type="project" value="InterPro"/>
</dbReference>
<evidence type="ECO:0000256" key="2">
    <source>
        <dbReference type="ARBA" id="ARBA00004141"/>
    </source>
</evidence>
<evidence type="ECO:0000256" key="7">
    <source>
        <dbReference type="ARBA" id="ARBA00022989"/>
    </source>
</evidence>
<evidence type="ECO:0000256" key="6">
    <source>
        <dbReference type="ARBA" id="ARBA00022781"/>
    </source>
</evidence>
<accession>A0A7S2FLW2</accession>
<dbReference type="CDD" id="cd18177">
    <property type="entry name" value="ATP-synt_Vo_c_ATP6F_rpt1"/>
    <property type="match status" value="1"/>
</dbReference>
<evidence type="ECO:0000256" key="3">
    <source>
        <dbReference type="ARBA" id="ARBA00007296"/>
    </source>
</evidence>
<dbReference type="GO" id="GO:0033179">
    <property type="term" value="C:proton-transporting V-type ATPase, V0 domain"/>
    <property type="evidence" value="ECO:0007669"/>
    <property type="project" value="InterPro"/>
</dbReference>
<keyword evidence="7 10" id="KW-1133">Transmembrane helix</keyword>
<comment type="function">
    <text evidence="1 10">Proton-conducting pore forming subunit of the membrane integral V0 complex of vacuolar ATPase. V-ATPase is responsible for acidifying a variety of intracellular compartments in eukaryotic cells.</text>
</comment>
<feature type="domain" description="V-ATPase proteolipid subunit C-like" evidence="11">
    <location>
        <begin position="162"/>
        <end position="221"/>
    </location>
</feature>
<dbReference type="InterPro" id="IPR035921">
    <property type="entry name" value="F/V-ATP_Csub_sf"/>
</dbReference>
<proteinExistence type="inferred from homology"/>
<keyword evidence="9 10" id="KW-0472">Membrane</keyword>
<evidence type="ECO:0000256" key="10">
    <source>
        <dbReference type="RuleBase" id="RU363060"/>
    </source>
</evidence>
<protein>
    <recommendedName>
        <fullName evidence="11">V-ATPase proteolipid subunit C-like domain-containing protein</fullName>
    </recommendedName>
</protein>
<reference evidence="12" key="1">
    <citation type="submission" date="2021-01" db="EMBL/GenBank/DDBJ databases">
        <authorList>
            <person name="Corre E."/>
            <person name="Pelletier E."/>
            <person name="Niang G."/>
            <person name="Scheremetjew M."/>
            <person name="Finn R."/>
            <person name="Kale V."/>
            <person name="Holt S."/>
            <person name="Cochrane G."/>
            <person name="Meng A."/>
            <person name="Brown T."/>
            <person name="Cohen L."/>
        </authorList>
    </citation>
    <scope>NUCLEOTIDE SEQUENCE</scope>
    <source>
        <strain evidence="12">RCC733</strain>
    </source>
</reference>
<evidence type="ECO:0000259" key="11">
    <source>
        <dbReference type="Pfam" id="PF00137"/>
    </source>
</evidence>
<dbReference type="InterPro" id="IPR002379">
    <property type="entry name" value="ATPase_proteolipid_c-like_dom"/>
</dbReference>
<organism evidence="12">
    <name type="scientific">Pycnococcus provasolii</name>
    <dbReference type="NCBI Taxonomy" id="41880"/>
    <lineage>
        <taxon>Eukaryota</taxon>
        <taxon>Viridiplantae</taxon>
        <taxon>Chlorophyta</taxon>
        <taxon>Pseudoscourfieldiophyceae</taxon>
        <taxon>Pseudoscourfieldiales</taxon>
        <taxon>Pycnococcaceae</taxon>
        <taxon>Pycnococcus</taxon>
    </lineage>
</organism>
<comment type="subunit">
    <text evidence="10">V-ATPase is a heteromultimeric enzyme composed of a peripheral catalytic V1 complex attached to an integral membrane V0 proton pore complex.</text>
</comment>
<gene>
    <name evidence="12" type="ORF">PPRO1471_LOCUS9539</name>
</gene>
<dbReference type="CDD" id="cd18178">
    <property type="entry name" value="ATP-synt_Vo_c_ATP6F_rpt2"/>
    <property type="match status" value="1"/>
</dbReference>
<evidence type="ECO:0000256" key="4">
    <source>
        <dbReference type="ARBA" id="ARBA00022448"/>
    </source>
</evidence>
<feature type="domain" description="V-ATPase proteolipid subunit C-like" evidence="11">
    <location>
        <begin position="75"/>
        <end position="134"/>
    </location>
</feature>
<feature type="transmembrane region" description="Helical" evidence="10">
    <location>
        <begin position="156"/>
        <end position="189"/>
    </location>
</feature>
<comment type="subcellular location">
    <subcellularLocation>
        <location evidence="2">Membrane</location>
        <topology evidence="2">Multi-pass membrane protein</topology>
    </subcellularLocation>
</comment>
<dbReference type="PRINTS" id="PR00122">
    <property type="entry name" value="VACATPASE"/>
</dbReference>
<dbReference type="EMBL" id="HBGR01014345">
    <property type="protein sequence ID" value="CAD9399497.1"/>
    <property type="molecule type" value="Transcribed_RNA"/>
</dbReference>
<comment type="similarity">
    <text evidence="3 10">Belongs to the V-ATPase proteolipid subunit family.</text>
</comment>
<keyword evidence="6" id="KW-0375">Hydrogen ion transport</keyword>
<evidence type="ECO:0000256" key="9">
    <source>
        <dbReference type="ARBA" id="ARBA00023136"/>
    </source>
</evidence>
<dbReference type="SUPFAM" id="SSF81333">
    <property type="entry name" value="F1F0 ATP synthase subunit C"/>
    <property type="match status" value="2"/>
</dbReference>
<dbReference type="Pfam" id="PF00137">
    <property type="entry name" value="ATP-synt_C"/>
    <property type="match status" value="2"/>
</dbReference>
<feature type="transmembrane region" description="Helical" evidence="10">
    <location>
        <begin position="114"/>
        <end position="136"/>
    </location>
</feature>
<name>A0A7S2FLW2_9CHLO</name>
<sequence>MEVVDHVGTTMPEHAMEGSWDGAPGGGGVSPSPLVGVVGGLGASSGVGLGPGGVASKLSYDLIMRNLSPHLFAYMGIALCLALSVTGAAWGIFITGSSLLGGGVRAPRIASKNLVSVIFAEASAIYGVIVSIFLAFQVGATHRDATTGLYPAEDMVAGYAIFSAGLTVGLGNLVGGICVGTVGSACALADAQNPALFVKILMVLIFGSAIGLFAVIVGILFVSGKKLGVR</sequence>
<dbReference type="FunFam" id="1.20.120.610:FF:000002">
    <property type="entry name" value="V-type proton ATPase proteolipid subunit"/>
    <property type="match status" value="1"/>
</dbReference>
<feature type="transmembrane region" description="Helical" evidence="10">
    <location>
        <begin position="196"/>
        <end position="222"/>
    </location>
</feature>
<dbReference type="Gene3D" id="1.20.120.610">
    <property type="entry name" value="lithium bound rotor ring of v- atpase"/>
    <property type="match status" value="1"/>
</dbReference>
<keyword evidence="8 10" id="KW-0406">Ion transport</keyword>